<evidence type="ECO:0000313" key="1">
    <source>
        <dbReference type="EMBL" id="KZX20731.1"/>
    </source>
</evidence>
<keyword evidence="2" id="KW-1185">Reference proteome</keyword>
<gene>
    <name evidence="1" type="ORF">ACH61_02158</name>
</gene>
<proteinExistence type="predicted"/>
<evidence type="ECO:0000313" key="2">
    <source>
        <dbReference type="Proteomes" id="UP000076717"/>
    </source>
</evidence>
<organism evidence="1 2">
    <name type="scientific">Rathayibacter tanaceti</name>
    <dbReference type="NCBI Taxonomy" id="1671680"/>
    <lineage>
        <taxon>Bacteria</taxon>
        <taxon>Bacillati</taxon>
        <taxon>Actinomycetota</taxon>
        <taxon>Actinomycetes</taxon>
        <taxon>Micrococcales</taxon>
        <taxon>Microbacteriaceae</taxon>
        <taxon>Rathayibacter</taxon>
    </lineage>
</organism>
<dbReference type="AlphaFoldDB" id="A0A166HJU2"/>
<dbReference type="SUPFAM" id="SSF46955">
    <property type="entry name" value="Putative DNA-binding domain"/>
    <property type="match status" value="1"/>
</dbReference>
<reference evidence="1 2" key="1">
    <citation type="submission" date="2015-08" db="EMBL/GenBank/DDBJ databases">
        <title>Draft Genome Sequence of Rathayibacter sp. Strain VKM Ac-2596 Isolated from Leaf Gall Induced by Plant-Parasitic Nematodes.</title>
        <authorList>
            <person name="Vasilenko O.V."/>
            <person name="Starodumova I.P."/>
            <person name="Tarlachkov S.V."/>
            <person name="Dorofeeva L.V."/>
            <person name="Evtushenko L.I."/>
        </authorList>
    </citation>
    <scope>NUCLEOTIDE SEQUENCE [LARGE SCALE GENOMIC DNA]</scope>
    <source>
        <strain evidence="1 2">VKM Ac-2596</strain>
    </source>
</reference>
<dbReference type="RefSeq" id="WP_236713630.1">
    <property type="nucleotide sequence ID" value="NZ_CP047186.1"/>
</dbReference>
<sequence length="104" mass="11679">MISPRRLENGYRDYPDYLAERVGKIRGLVDFGIPSRIIADILPCLDQEHDIVVRNVEPGLRDLLALERDRMSQKIDFLSQNRDAITRYITALDAAAEAPSAPAG</sequence>
<comment type="caution">
    <text evidence="1">The sequence shown here is derived from an EMBL/GenBank/DDBJ whole genome shotgun (WGS) entry which is preliminary data.</text>
</comment>
<protein>
    <submittedName>
        <fullName evidence="1">Uncharacterized protein</fullName>
    </submittedName>
</protein>
<dbReference type="Proteomes" id="UP000076717">
    <property type="component" value="Unassembled WGS sequence"/>
</dbReference>
<accession>A0A166HJU2</accession>
<dbReference type="EMBL" id="LIIN01000076">
    <property type="protein sequence ID" value="KZX20731.1"/>
    <property type="molecule type" value="Genomic_DNA"/>
</dbReference>
<name>A0A166HJU2_9MICO</name>
<dbReference type="Gene3D" id="1.10.1660.10">
    <property type="match status" value="1"/>
</dbReference>
<dbReference type="InterPro" id="IPR009061">
    <property type="entry name" value="DNA-bd_dom_put_sf"/>
</dbReference>